<reference evidence="2 3" key="1">
    <citation type="submission" date="2018-08" db="EMBL/GenBank/DDBJ databases">
        <title>Aphanomyces genome sequencing and annotation.</title>
        <authorList>
            <person name="Minardi D."/>
            <person name="Oidtmann B."/>
            <person name="Van Der Giezen M."/>
            <person name="Studholme D.J."/>
        </authorList>
    </citation>
    <scope>NUCLEOTIDE SEQUENCE [LARGE SCALE GENOMIC DNA]</scope>
    <source>
        <strain evidence="2 3">Yx</strain>
    </source>
</reference>
<name>A0A397BKE3_APHAT</name>
<protein>
    <submittedName>
        <fullName evidence="2">Uncharacterized protein</fullName>
    </submittedName>
</protein>
<proteinExistence type="predicted"/>
<comment type="caution">
    <text evidence="2">The sequence shown here is derived from an EMBL/GenBank/DDBJ whole genome shotgun (WGS) entry which is preliminary data.</text>
</comment>
<dbReference type="EMBL" id="QUTA01004570">
    <property type="protein sequence ID" value="RHY19253.1"/>
    <property type="molecule type" value="Genomic_DNA"/>
</dbReference>
<evidence type="ECO:0000313" key="2">
    <source>
        <dbReference type="EMBL" id="RHY19253.1"/>
    </source>
</evidence>
<feature type="region of interest" description="Disordered" evidence="1">
    <location>
        <begin position="43"/>
        <end position="150"/>
    </location>
</feature>
<gene>
    <name evidence="2" type="ORF">DYB25_011657</name>
</gene>
<sequence length="150" mass="16055">MPKPDTGRWENIHKAEYVAKPMSSFGGMDFEIKGKKLSKKSQRAINQACAATPTRRHGTDVNAPPSVLDEGTPQVEDDERDGGNTMIGASSEGGMLRSTSDNTVVLAHREEGNDDAKNNDNDDEKMDGGDGSGSRQSPSVGLPPDLDELL</sequence>
<evidence type="ECO:0000256" key="1">
    <source>
        <dbReference type="SAM" id="MobiDB-lite"/>
    </source>
</evidence>
<feature type="compositionally biased region" description="Basic and acidic residues" evidence="1">
    <location>
        <begin position="107"/>
        <end position="120"/>
    </location>
</feature>
<organism evidence="2 3">
    <name type="scientific">Aphanomyces astaci</name>
    <name type="common">Crayfish plague agent</name>
    <dbReference type="NCBI Taxonomy" id="112090"/>
    <lineage>
        <taxon>Eukaryota</taxon>
        <taxon>Sar</taxon>
        <taxon>Stramenopiles</taxon>
        <taxon>Oomycota</taxon>
        <taxon>Saprolegniomycetes</taxon>
        <taxon>Saprolegniales</taxon>
        <taxon>Verrucalvaceae</taxon>
        <taxon>Aphanomyces</taxon>
    </lineage>
</organism>
<accession>A0A397BKE3</accession>
<dbReference type="Proteomes" id="UP000266239">
    <property type="component" value="Unassembled WGS sequence"/>
</dbReference>
<dbReference type="AlphaFoldDB" id="A0A397BKE3"/>
<evidence type="ECO:0000313" key="3">
    <source>
        <dbReference type="Proteomes" id="UP000266239"/>
    </source>
</evidence>